<proteinExistence type="predicted"/>
<reference evidence="2 3" key="1">
    <citation type="submission" date="2020-06" db="EMBL/GenBank/DDBJ databases">
        <title>Genome sequence of Rhizobium sp strain ADMK78.</title>
        <authorList>
            <person name="Rahi P."/>
        </authorList>
    </citation>
    <scope>NUCLEOTIDE SEQUENCE [LARGE SCALE GENOMIC DNA]</scope>
    <source>
        <strain evidence="2 3">ADMK78</strain>
    </source>
</reference>
<name>A0ABX6QNS7_9HYPH</name>
<keyword evidence="3" id="KW-1185">Reference proteome</keyword>
<gene>
    <name evidence="2" type="ORF">FE840_012290</name>
</gene>
<feature type="chain" id="PRO_5045658870" evidence="1">
    <location>
        <begin position="22"/>
        <end position="130"/>
    </location>
</feature>
<dbReference type="Proteomes" id="UP000308530">
    <property type="component" value="Chromosome"/>
</dbReference>
<protein>
    <submittedName>
        <fullName evidence="2">Uncharacterized protein</fullName>
    </submittedName>
</protein>
<keyword evidence="1" id="KW-0732">Signal</keyword>
<feature type="signal peptide" evidence="1">
    <location>
        <begin position="1"/>
        <end position="21"/>
    </location>
</feature>
<evidence type="ECO:0000313" key="3">
    <source>
        <dbReference type="Proteomes" id="UP000308530"/>
    </source>
</evidence>
<evidence type="ECO:0000313" key="2">
    <source>
        <dbReference type="EMBL" id="QLF70256.1"/>
    </source>
</evidence>
<organism evidence="2 3">
    <name type="scientific">Peteryoungia desertarenae</name>
    <dbReference type="NCBI Taxonomy" id="1813451"/>
    <lineage>
        <taxon>Bacteria</taxon>
        <taxon>Pseudomonadati</taxon>
        <taxon>Pseudomonadota</taxon>
        <taxon>Alphaproteobacteria</taxon>
        <taxon>Hyphomicrobiales</taxon>
        <taxon>Rhizobiaceae</taxon>
        <taxon>Peteryoungia</taxon>
    </lineage>
</organism>
<dbReference type="EMBL" id="CP058350">
    <property type="protein sequence ID" value="QLF70256.1"/>
    <property type="molecule type" value="Genomic_DNA"/>
</dbReference>
<dbReference type="RefSeq" id="WP_138288985.1">
    <property type="nucleotide sequence ID" value="NZ_CP058350.1"/>
</dbReference>
<evidence type="ECO:0000256" key="1">
    <source>
        <dbReference type="SAM" id="SignalP"/>
    </source>
</evidence>
<accession>A0ABX6QNS7</accession>
<sequence length="130" mass="13716">MPKLIFAILLTTAFLPAAALAAEIVHQECNVVEGSPNQATVTVEVGPSNAGDIINTARMTGTMFAVFNQRAIDVNCVGVGNGIFQCTSSKTFGLLETVTNVEYGIDGFETLNNSQNQTPFTIADQGVLCD</sequence>